<evidence type="ECO:0000256" key="5">
    <source>
        <dbReference type="ARBA" id="ARBA00023136"/>
    </source>
</evidence>
<keyword evidence="5" id="KW-0472">Membrane</keyword>
<organism evidence="6 7">
    <name type="scientific">Thermobifida halotolerans</name>
    <dbReference type="NCBI Taxonomy" id="483545"/>
    <lineage>
        <taxon>Bacteria</taxon>
        <taxon>Bacillati</taxon>
        <taxon>Actinomycetota</taxon>
        <taxon>Actinomycetes</taxon>
        <taxon>Streptosporangiales</taxon>
        <taxon>Nocardiopsidaceae</taxon>
        <taxon>Thermobifida</taxon>
    </lineage>
</organism>
<evidence type="ECO:0000256" key="1">
    <source>
        <dbReference type="ARBA" id="ARBA00004651"/>
    </source>
</evidence>
<gene>
    <name evidence="6" type="ORF">NI17_017850</name>
</gene>
<dbReference type="RefSeq" id="WP_068687996.1">
    <property type="nucleotide sequence ID" value="NZ_CP063196.1"/>
</dbReference>
<dbReference type="SUPFAM" id="SSF103473">
    <property type="entry name" value="MFS general substrate transporter"/>
    <property type="match status" value="1"/>
</dbReference>
<reference evidence="6" key="1">
    <citation type="submission" date="2020-10" db="EMBL/GenBank/DDBJ databases">
        <title>De novo genome project of the cellulose decomposer Thermobifida halotolerans type strain.</title>
        <authorList>
            <person name="Nagy I."/>
            <person name="Horvath B."/>
            <person name="Kukolya J."/>
            <person name="Nagy I."/>
            <person name="Orsini M."/>
        </authorList>
    </citation>
    <scope>NUCLEOTIDE SEQUENCE</scope>
    <source>
        <strain evidence="6">DSM 44931</strain>
    </source>
</reference>
<dbReference type="KEGG" id="thao:NI17_017850"/>
<dbReference type="PANTHER" id="PTHR43124">
    <property type="entry name" value="PURINE EFFLUX PUMP PBUE"/>
    <property type="match status" value="1"/>
</dbReference>
<dbReference type="GO" id="GO:0022857">
    <property type="term" value="F:transmembrane transporter activity"/>
    <property type="evidence" value="ECO:0007669"/>
    <property type="project" value="InterPro"/>
</dbReference>
<dbReference type="Pfam" id="PF07690">
    <property type="entry name" value="MFS_1"/>
    <property type="match status" value="1"/>
</dbReference>
<evidence type="ECO:0000256" key="3">
    <source>
        <dbReference type="ARBA" id="ARBA00022692"/>
    </source>
</evidence>
<evidence type="ECO:0000313" key="7">
    <source>
        <dbReference type="Proteomes" id="UP000265719"/>
    </source>
</evidence>
<keyword evidence="2" id="KW-1003">Cell membrane</keyword>
<dbReference type="OrthoDB" id="9814237at2"/>
<keyword evidence="3" id="KW-0812">Transmembrane</keyword>
<dbReference type="EMBL" id="CP063196">
    <property type="protein sequence ID" value="UOE18655.1"/>
    <property type="molecule type" value="Genomic_DNA"/>
</dbReference>
<evidence type="ECO:0000313" key="6">
    <source>
        <dbReference type="EMBL" id="UOE18655.1"/>
    </source>
</evidence>
<dbReference type="GO" id="GO:0005886">
    <property type="term" value="C:plasma membrane"/>
    <property type="evidence" value="ECO:0007669"/>
    <property type="project" value="UniProtKB-SubCell"/>
</dbReference>
<keyword evidence="4" id="KW-1133">Transmembrane helix</keyword>
<dbReference type="InterPro" id="IPR036259">
    <property type="entry name" value="MFS_trans_sf"/>
</dbReference>
<dbReference type="AlphaFoldDB" id="A0A399FZE4"/>
<evidence type="ECO:0000256" key="2">
    <source>
        <dbReference type="ARBA" id="ARBA00022475"/>
    </source>
</evidence>
<evidence type="ECO:0000256" key="4">
    <source>
        <dbReference type="ARBA" id="ARBA00022989"/>
    </source>
</evidence>
<protein>
    <submittedName>
        <fullName evidence="6">MFS transporter</fullName>
    </submittedName>
</protein>
<keyword evidence="7" id="KW-1185">Reference proteome</keyword>
<dbReference type="Proteomes" id="UP000265719">
    <property type="component" value="Chromosome"/>
</dbReference>
<comment type="subcellular location">
    <subcellularLocation>
        <location evidence="1">Cell membrane</location>
        <topology evidence="1">Multi-pass membrane protein</topology>
    </subcellularLocation>
</comment>
<sequence>MSRPVLVLMLCLFSVGSAEFVIAGILPGIAADLDVSLPAAGLLVSGYAVAVMIGGPLITLATTRVPRKPLMATLMAVFTASNVVAAAAPDYGVLMAARMLGALTHCTFFALCIVVAVRLVPEDRQGAAIAHLAIGLNLANILGVPLGTLVGSEYGWRATFWTVALCGAAATLLLLVAIPSVRGDVRAGALAELKVLGVRRVQMAVVMSALGCAGVFTAYTFISPVLTEVSGFSPGAVTWLLLLFGLGTFAGSLLGGRLTDRALMPSLSGLLGVLTVVLAAFALAVSVGWAAVGGVLVFGAAFGAILPGLQARILQSTGSGAPTLAVAVNISAMNIGIAFGAWLGGAVLDGGRGLRTVIVAGAAVALLGFLVSLRELARDRAGSPAAPRGAAQTPAP</sequence>
<dbReference type="Gene3D" id="1.20.1250.20">
    <property type="entry name" value="MFS general substrate transporter like domains"/>
    <property type="match status" value="1"/>
</dbReference>
<accession>A0A399FZE4</accession>
<dbReference type="InterPro" id="IPR020846">
    <property type="entry name" value="MFS_dom"/>
</dbReference>
<dbReference type="PROSITE" id="PS50850">
    <property type="entry name" value="MFS"/>
    <property type="match status" value="1"/>
</dbReference>
<dbReference type="InterPro" id="IPR050189">
    <property type="entry name" value="MFS_Efflux_Transporters"/>
</dbReference>
<proteinExistence type="predicted"/>
<name>A0A399FZE4_9ACTN</name>
<dbReference type="PANTHER" id="PTHR43124:SF8">
    <property type="entry name" value="INNER MEMBRANE TRANSPORT PROTEIN YDHP"/>
    <property type="match status" value="1"/>
</dbReference>
<dbReference type="InterPro" id="IPR011701">
    <property type="entry name" value="MFS"/>
</dbReference>
<dbReference type="CDD" id="cd17324">
    <property type="entry name" value="MFS_NepI_like"/>
    <property type="match status" value="1"/>
</dbReference>